<gene>
    <name evidence="1" type="ORF">NQ314_021383</name>
</gene>
<accession>A0AAV8WJK3</accession>
<protein>
    <submittedName>
        <fullName evidence="1">Uncharacterized protein</fullName>
    </submittedName>
</protein>
<keyword evidence="2" id="KW-1185">Reference proteome</keyword>
<evidence type="ECO:0000313" key="2">
    <source>
        <dbReference type="Proteomes" id="UP001162156"/>
    </source>
</evidence>
<sequence>MTNLIGTLLVEFEESQNEIEVICDKADVGKQSKERDNYLKMSILGYLLVLKEFWLPKLEDSKEFIRGRADLLETLEVNSKSEKSKENQAFHKQRSFLSFNKAQNKKICIMCKSVIIHNVLLHYNRKSEQAVQNNKPGSSDIQKTQSSGVSEQPAVALSSRTLSVEGQVLLCTALVKIKDVNFLTEKMCKKLTVLTDPINVSVVGINQTSSTIAKRCEIEIKSSRSGFKISLPCLVIRKINDELPRCKVGLKYLKIPMDILLANPDFNIAQEVDMIVGAMYFGGLFVMIKYMRQQYVNGPQKTVCNLSVDRDVQYQLAKFRQWEEPSLSESSDEMGSEEVKCERIFVYTVSRSLDGRFVVTIPFKDSVDKLGNSKQMALNILFSLERRFLKDNELRKEYCAYMSLVEKAVDAISEESWVSALKINGHHIKFKLDTGAMANIIPVSVLESINYEVNNITPTDEKLYSYTRDRLPMTIYKEIPKNISKAHSRPKNENNDCNYTYNYIPIIQDNNVENSINNNLVRELSSRETENLGEPIDNTASILTATTSDYNNYMCECTDENDSPKGSETTFSSHIDEPLNKAIIPSRVTRSGRITKISLKYSFYDTSTIEA</sequence>
<organism evidence="1 2">
    <name type="scientific">Rhamnusium bicolor</name>
    <dbReference type="NCBI Taxonomy" id="1586634"/>
    <lineage>
        <taxon>Eukaryota</taxon>
        <taxon>Metazoa</taxon>
        <taxon>Ecdysozoa</taxon>
        <taxon>Arthropoda</taxon>
        <taxon>Hexapoda</taxon>
        <taxon>Insecta</taxon>
        <taxon>Pterygota</taxon>
        <taxon>Neoptera</taxon>
        <taxon>Endopterygota</taxon>
        <taxon>Coleoptera</taxon>
        <taxon>Polyphaga</taxon>
        <taxon>Cucujiformia</taxon>
        <taxon>Chrysomeloidea</taxon>
        <taxon>Cerambycidae</taxon>
        <taxon>Lepturinae</taxon>
        <taxon>Rhagiini</taxon>
        <taxon>Rhamnusium</taxon>
    </lineage>
</organism>
<comment type="caution">
    <text evidence="1">The sequence shown here is derived from an EMBL/GenBank/DDBJ whole genome shotgun (WGS) entry which is preliminary data.</text>
</comment>
<dbReference type="Proteomes" id="UP001162156">
    <property type="component" value="Unassembled WGS sequence"/>
</dbReference>
<dbReference type="EMBL" id="JANEYF010005962">
    <property type="protein sequence ID" value="KAJ8926262.1"/>
    <property type="molecule type" value="Genomic_DNA"/>
</dbReference>
<name>A0AAV8WJK3_9CUCU</name>
<dbReference type="AlphaFoldDB" id="A0AAV8WJK3"/>
<reference evidence="1" key="1">
    <citation type="journal article" date="2023" name="Insect Mol. Biol.">
        <title>Genome sequencing provides insights into the evolution of gene families encoding plant cell wall-degrading enzymes in longhorned beetles.</title>
        <authorList>
            <person name="Shin N.R."/>
            <person name="Okamura Y."/>
            <person name="Kirsch R."/>
            <person name="Pauchet Y."/>
        </authorList>
    </citation>
    <scope>NUCLEOTIDE SEQUENCE</scope>
    <source>
        <strain evidence="1">RBIC_L_NR</strain>
    </source>
</reference>
<proteinExistence type="predicted"/>
<evidence type="ECO:0000313" key="1">
    <source>
        <dbReference type="EMBL" id="KAJ8926262.1"/>
    </source>
</evidence>